<proteinExistence type="predicted"/>
<reference evidence="1 2" key="1">
    <citation type="journal article" date="2011" name="J. Bacteriol.">
        <title>Genome of Ochrobactrum anthropi ATCC 49188 T, a versatile opportunistic pathogen and symbiont of several eukaryotic hosts.</title>
        <authorList>
            <person name="Chain P.S."/>
            <person name="Lang D.M."/>
            <person name="Comerci D.J."/>
            <person name="Malfatti S.A."/>
            <person name="Vergez L.M."/>
            <person name="Shin M."/>
            <person name="Ugalde R.A."/>
            <person name="Garcia E."/>
            <person name="Tolmasky M.E."/>
        </authorList>
    </citation>
    <scope>NUCLEOTIDE SEQUENCE [LARGE SCALE GENOMIC DNA]</scope>
    <source>
        <strain evidence="2">ATCC 49188 / DSM 6882 / CCUG 24695 / JCM 21032 / LMG 3331 / NBRC 15819 / NCTC 12168 / Alc 37</strain>
    </source>
</reference>
<dbReference type="STRING" id="439375.Oant_3687"/>
<name>A6X589_BRUA4</name>
<dbReference type="EMBL" id="CP000759">
    <property type="protein sequence ID" value="ABS16393.1"/>
    <property type="molecule type" value="Genomic_DNA"/>
</dbReference>
<evidence type="ECO:0000313" key="1">
    <source>
        <dbReference type="EMBL" id="ABS16393.1"/>
    </source>
</evidence>
<keyword evidence="2" id="KW-1185">Reference proteome</keyword>
<sequence>MVEIVIFPNDLENRARLFAAEINGQRQAIQHREIRHEAGRLGESVIKNGGERWQGVRVEDHFRALVLRRLAELKGSNHAHPAPLLAFAAGGRP</sequence>
<dbReference type="Proteomes" id="UP000002301">
    <property type="component" value="Chromosome 2"/>
</dbReference>
<dbReference type="HOGENOM" id="CLU_2396739_0_0_5"/>
<gene>
    <name evidence="1" type="ordered locus">Oant_3687</name>
</gene>
<accession>A6X589</accession>
<protein>
    <submittedName>
        <fullName evidence="1">Uncharacterized protein</fullName>
    </submittedName>
</protein>
<evidence type="ECO:0000313" key="2">
    <source>
        <dbReference type="Proteomes" id="UP000002301"/>
    </source>
</evidence>
<organism evidence="1 2">
    <name type="scientific">Brucella anthropi (strain ATCC 49188 / DSM 6882 / CCUG 24695 / JCM 21032 / LMG 3331 / NBRC 15819 / NCTC 12168 / Alc 37)</name>
    <name type="common">Ochrobactrum anthropi</name>
    <dbReference type="NCBI Taxonomy" id="439375"/>
    <lineage>
        <taxon>Bacteria</taxon>
        <taxon>Pseudomonadati</taxon>
        <taxon>Pseudomonadota</taxon>
        <taxon>Alphaproteobacteria</taxon>
        <taxon>Hyphomicrobiales</taxon>
        <taxon>Brucellaceae</taxon>
        <taxon>Brucella/Ochrobactrum group</taxon>
        <taxon>Brucella</taxon>
    </lineage>
</organism>
<dbReference type="AlphaFoldDB" id="A6X589"/>
<dbReference type="KEGG" id="oan:Oant_3687"/>
<dbReference type="RefSeq" id="WP_012093065.1">
    <property type="nucleotide sequence ID" value="NC_009668.1"/>
</dbReference>